<evidence type="ECO:0000256" key="2">
    <source>
        <dbReference type="ARBA" id="ARBA00022898"/>
    </source>
</evidence>
<dbReference type="PANTHER" id="PTHR46577">
    <property type="entry name" value="HTH-TYPE TRANSCRIPTIONAL REGULATORY PROTEIN GABR"/>
    <property type="match status" value="1"/>
</dbReference>
<evidence type="ECO:0000256" key="4">
    <source>
        <dbReference type="ARBA" id="ARBA00023125"/>
    </source>
</evidence>
<dbReference type="GO" id="GO:0003677">
    <property type="term" value="F:DNA binding"/>
    <property type="evidence" value="ECO:0007669"/>
    <property type="project" value="UniProtKB-KW"/>
</dbReference>
<dbReference type="InterPro" id="IPR000524">
    <property type="entry name" value="Tscrpt_reg_HTH_GntR"/>
</dbReference>
<dbReference type="Pfam" id="PF00392">
    <property type="entry name" value="GntR"/>
    <property type="match status" value="1"/>
</dbReference>
<keyword evidence="7" id="KW-0032">Aminotransferase</keyword>
<reference evidence="7" key="1">
    <citation type="submission" date="2021-08" db="EMBL/GenBank/DDBJ databases">
        <title>Hoeflea bacterium WL0058 sp. nov., isolated from the sediment.</title>
        <authorList>
            <person name="Wang L."/>
            <person name="Zhang D."/>
        </authorList>
    </citation>
    <scope>NUCLEOTIDE SEQUENCE</scope>
    <source>
        <strain evidence="7">WL0058</strain>
    </source>
</reference>
<keyword evidence="5" id="KW-0804">Transcription</keyword>
<comment type="caution">
    <text evidence="7">The sequence shown here is derived from an EMBL/GenBank/DDBJ whole genome shotgun (WGS) entry which is preliminary data.</text>
</comment>
<dbReference type="PROSITE" id="PS50949">
    <property type="entry name" value="HTH_GNTR"/>
    <property type="match status" value="1"/>
</dbReference>
<dbReference type="PRINTS" id="PR00035">
    <property type="entry name" value="HTHGNTR"/>
</dbReference>
<evidence type="ECO:0000313" key="7">
    <source>
        <dbReference type="EMBL" id="MBW8640216.1"/>
    </source>
</evidence>
<name>A0AAE2ZSP3_9HYPH</name>
<dbReference type="GO" id="GO:0003700">
    <property type="term" value="F:DNA-binding transcription factor activity"/>
    <property type="evidence" value="ECO:0007669"/>
    <property type="project" value="InterPro"/>
</dbReference>
<keyword evidence="2" id="KW-0663">Pyridoxal phosphate</keyword>
<dbReference type="InterPro" id="IPR051446">
    <property type="entry name" value="HTH_trans_reg/aminotransferase"/>
</dbReference>
<dbReference type="AlphaFoldDB" id="A0AAE2ZSP3"/>
<organism evidence="7 8">
    <name type="scientific">Flavimaribacter sediminis</name>
    <dbReference type="NCBI Taxonomy" id="2865987"/>
    <lineage>
        <taxon>Bacteria</taxon>
        <taxon>Pseudomonadati</taxon>
        <taxon>Pseudomonadota</taxon>
        <taxon>Alphaproteobacteria</taxon>
        <taxon>Hyphomicrobiales</taxon>
        <taxon>Rhizobiaceae</taxon>
        <taxon>Flavimaribacter</taxon>
    </lineage>
</organism>
<dbReference type="SUPFAM" id="SSF46785">
    <property type="entry name" value="Winged helix' DNA-binding domain"/>
    <property type="match status" value="1"/>
</dbReference>
<dbReference type="GO" id="GO:0008483">
    <property type="term" value="F:transaminase activity"/>
    <property type="evidence" value="ECO:0007669"/>
    <property type="project" value="UniProtKB-KW"/>
</dbReference>
<dbReference type="CDD" id="cd00609">
    <property type="entry name" value="AAT_like"/>
    <property type="match status" value="1"/>
</dbReference>
<dbReference type="InterPro" id="IPR015424">
    <property type="entry name" value="PyrdxlP-dep_Trfase"/>
</dbReference>
<gene>
    <name evidence="7" type="ORF">K1W69_23685</name>
</gene>
<dbReference type="GO" id="GO:0030170">
    <property type="term" value="F:pyridoxal phosphate binding"/>
    <property type="evidence" value="ECO:0007669"/>
    <property type="project" value="InterPro"/>
</dbReference>
<dbReference type="Proteomes" id="UP001196509">
    <property type="component" value="Unassembled WGS sequence"/>
</dbReference>
<dbReference type="InterPro" id="IPR015421">
    <property type="entry name" value="PyrdxlP-dep_Trfase_major"/>
</dbReference>
<dbReference type="InterPro" id="IPR004839">
    <property type="entry name" value="Aminotransferase_I/II_large"/>
</dbReference>
<evidence type="ECO:0000256" key="3">
    <source>
        <dbReference type="ARBA" id="ARBA00023015"/>
    </source>
</evidence>
<evidence type="ECO:0000256" key="1">
    <source>
        <dbReference type="ARBA" id="ARBA00005384"/>
    </source>
</evidence>
<dbReference type="SMART" id="SM00345">
    <property type="entry name" value="HTH_GNTR"/>
    <property type="match status" value="1"/>
</dbReference>
<evidence type="ECO:0000313" key="8">
    <source>
        <dbReference type="Proteomes" id="UP001196509"/>
    </source>
</evidence>
<evidence type="ECO:0000256" key="5">
    <source>
        <dbReference type="ARBA" id="ARBA00023163"/>
    </source>
</evidence>
<dbReference type="CDD" id="cd07377">
    <property type="entry name" value="WHTH_GntR"/>
    <property type="match status" value="1"/>
</dbReference>
<keyword evidence="3" id="KW-0805">Transcription regulation</keyword>
<dbReference type="Gene3D" id="3.40.640.10">
    <property type="entry name" value="Type I PLP-dependent aspartate aminotransferase-like (Major domain)"/>
    <property type="match status" value="1"/>
</dbReference>
<dbReference type="PANTHER" id="PTHR46577:SF1">
    <property type="entry name" value="HTH-TYPE TRANSCRIPTIONAL REGULATORY PROTEIN GABR"/>
    <property type="match status" value="1"/>
</dbReference>
<dbReference type="Gene3D" id="1.10.10.10">
    <property type="entry name" value="Winged helix-like DNA-binding domain superfamily/Winged helix DNA-binding domain"/>
    <property type="match status" value="1"/>
</dbReference>
<dbReference type="RefSeq" id="WP_220230929.1">
    <property type="nucleotide sequence ID" value="NZ_JAICBX010000005.1"/>
</dbReference>
<dbReference type="EMBL" id="JAICBX010000005">
    <property type="protein sequence ID" value="MBW8640216.1"/>
    <property type="molecule type" value="Genomic_DNA"/>
</dbReference>
<dbReference type="SUPFAM" id="SSF53383">
    <property type="entry name" value="PLP-dependent transferases"/>
    <property type="match status" value="1"/>
</dbReference>
<keyword evidence="4" id="KW-0238">DNA-binding</keyword>
<comment type="similarity">
    <text evidence="1">In the C-terminal section; belongs to the class-I pyridoxal-phosphate-dependent aminotransferase family.</text>
</comment>
<evidence type="ECO:0000259" key="6">
    <source>
        <dbReference type="PROSITE" id="PS50949"/>
    </source>
</evidence>
<proteinExistence type="inferred from homology"/>
<dbReference type="Pfam" id="PF00155">
    <property type="entry name" value="Aminotran_1_2"/>
    <property type="match status" value="1"/>
</dbReference>
<protein>
    <submittedName>
        <fullName evidence="7">PLP-dependent aminotransferase family protein</fullName>
    </submittedName>
</protein>
<keyword evidence="8" id="KW-1185">Reference proteome</keyword>
<accession>A0AAE2ZSP3</accession>
<dbReference type="InterPro" id="IPR036388">
    <property type="entry name" value="WH-like_DNA-bd_sf"/>
</dbReference>
<sequence>MKRHGGALLSSIRIDRLSDRRYSVQLYMALRELLLSGAFNIGDRMPATRTLALEIGVSRTTVIDAIDRLVSEGLLESRVGAGTFVSKTLAAQIRLSDSAQGDVGAVAPPRLSRMTTRAANAITSRSRLPHKSEPFITALPALDAFPMAQWARLSARHWRKGRDHIGGYGEPFGYGRLRSAIAQQLNAARGIKCDPEQIFIVNGAQHAFATIGLMQVNPGEAIWFENPGAVGARNAFLACNARLVPVYIDVEGFCVEDALEKEPDFRLAFVTPSHQQPLGLVMSLARRLALLQAAKDADAMIVEDDYDGEFYYGEQPPPPLKSIDTQERVIYVGTFSKSLFPSFRLGYILSPKGLVESFERLFTTWQSGAPTFNQAIVADFMDEGFFATHVRTMRQIYKARYEALVESADRIGEWVDLQPTGGGFHTTGFLRTEIEEADIVAAAAAAGVTTAPLGRYAIAPYLKKGLVFGFGSTTPEDIRSGMETLGRAMSQLGKNRKLV</sequence>
<keyword evidence="7" id="KW-0808">Transferase</keyword>
<feature type="domain" description="HTH gntR-type" evidence="6">
    <location>
        <begin position="20"/>
        <end position="88"/>
    </location>
</feature>
<dbReference type="InterPro" id="IPR036390">
    <property type="entry name" value="WH_DNA-bd_sf"/>
</dbReference>